<dbReference type="STRING" id="1122930.SAMN02745168_0542"/>
<reference evidence="2 3" key="1">
    <citation type="submission" date="2017-04" db="EMBL/GenBank/DDBJ databases">
        <authorList>
            <person name="Afonso C.L."/>
            <person name="Miller P.J."/>
            <person name="Scott M.A."/>
            <person name="Spackman E."/>
            <person name="Goraichik I."/>
            <person name="Dimitrov K.M."/>
            <person name="Suarez D.L."/>
            <person name="Swayne D.E."/>
        </authorList>
    </citation>
    <scope>NUCLEOTIDE SEQUENCE [LARGE SCALE GENOMIC DNA]</scope>
    <source>
        <strain evidence="2 3">DSM 12816</strain>
    </source>
</reference>
<gene>
    <name evidence="2" type="ORF">SAMN02745168_0542</name>
</gene>
<keyword evidence="2" id="KW-0808">Transferase</keyword>
<protein>
    <submittedName>
        <fullName evidence="2">Glucokinase</fullName>
    </submittedName>
</protein>
<dbReference type="Pfam" id="PF00480">
    <property type="entry name" value="ROK"/>
    <property type="match status" value="1"/>
</dbReference>
<evidence type="ECO:0000256" key="1">
    <source>
        <dbReference type="ARBA" id="ARBA00006479"/>
    </source>
</evidence>
<organism evidence="2 3">
    <name type="scientific">Papillibacter cinnamivorans DSM 12816</name>
    <dbReference type="NCBI Taxonomy" id="1122930"/>
    <lineage>
        <taxon>Bacteria</taxon>
        <taxon>Bacillati</taxon>
        <taxon>Bacillota</taxon>
        <taxon>Clostridia</taxon>
        <taxon>Eubacteriales</taxon>
        <taxon>Oscillospiraceae</taxon>
        <taxon>Papillibacter</taxon>
    </lineage>
</organism>
<comment type="similarity">
    <text evidence="1">Belongs to the ROK (NagC/XylR) family.</text>
</comment>
<dbReference type="EMBL" id="FWXW01000001">
    <property type="protein sequence ID" value="SMC37422.1"/>
    <property type="molecule type" value="Genomic_DNA"/>
</dbReference>
<keyword evidence="2" id="KW-0418">Kinase</keyword>
<dbReference type="RefSeq" id="WP_084233175.1">
    <property type="nucleotide sequence ID" value="NZ_FWXW01000001.1"/>
</dbReference>
<dbReference type="InterPro" id="IPR049874">
    <property type="entry name" value="ROK_cs"/>
</dbReference>
<accession>A0A1W1YMS0</accession>
<dbReference type="AlphaFoldDB" id="A0A1W1YMS0"/>
<dbReference type="InterPro" id="IPR043129">
    <property type="entry name" value="ATPase_NBD"/>
</dbReference>
<dbReference type="InterPro" id="IPR000600">
    <property type="entry name" value="ROK"/>
</dbReference>
<proteinExistence type="inferred from homology"/>
<dbReference type="PANTHER" id="PTHR18964:SF149">
    <property type="entry name" value="BIFUNCTIONAL UDP-N-ACETYLGLUCOSAMINE 2-EPIMERASE_N-ACETYLMANNOSAMINE KINASE"/>
    <property type="match status" value="1"/>
</dbReference>
<dbReference type="Gene3D" id="3.30.420.40">
    <property type="match status" value="2"/>
</dbReference>
<evidence type="ECO:0000313" key="2">
    <source>
        <dbReference type="EMBL" id="SMC37422.1"/>
    </source>
</evidence>
<keyword evidence="3" id="KW-1185">Reference proteome</keyword>
<dbReference type="Proteomes" id="UP000192790">
    <property type="component" value="Unassembled WGS sequence"/>
</dbReference>
<dbReference type="PANTHER" id="PTHR18964">
    <property type="entry name" value="ROK (REPRESSOR, ORF, KINASE) FAMILY"/>
    <property type="match status" value="1"/>
</dbReference>
<evidence type="ECO:0000313" key="3">
    <source>
        <dbReference type="Proteomes" id="UP000192790"/>
    </source>
</evidence>
<dbReference type="PROSITE" id="PS01125">
    <property type="entry name" value="ROK"/>
    <property type="match status" value="1"/>
</dbReference>
<name>A0A1W1YMS0_9FIRM</name>
<sequence length="333" mass="35245">MYIGIDVGGTNLAAGLVDQEGRLLASSKRKVNPSLGPEAIVSDILAVALEVLEAGGASREQVEWVGMGIPGTVDRASGVIIYTCNLPFLNTPVRKLFQSGWNIPVLLDNDANCALLGEVFCGAARGRESALVLTIGTGIGAGVLIDGRIFTGFNGAGTEVGHMVIETGGRLCTCGRRGCWETYASATGLKALTREEMERSPESLMWRLSGGTLEGAGGRTAFLAAREGDEAARRVTEEYIRFLGAGVVNLVNIFQPEILCLGGGVSNEADESFLFPIRRIVERERYSKEVPQTEIVRAELGDKAGMIGAAFLGRVAYRGSGAFPGRNGNKFGV</sequence>
<dbReference type="SUPFAM" id="SSF53067">
    <property type="entry name" value="Actin-like ATPase domain"/>
    <property type="match status" value="1"/>
</dbReference>
<dbReference type="OrthoDB" id="9810372at2"/>
<dbReference type="GO" id="GO:0016301">
    <property type="term" value="F:kinase activity"/>
    <property type="evidence" value="ECO:0007669"/>
    <property type="project" value="UniProtKB-KW"/>
</dbReference>